<sequence length="622" mass="71367">MGALCCTEKQVILSSSVPMKKIITCNAFTQTSFTIPETIVSIPEVQNTGLEKELYYWKNAHKLSLLQATLRFMKRNIKADLKEFIDRWKMVDIVELSGSELSGDITMFSTDEDMQDFKISEKNVAEAKDIIELENKLVLKENPLLSYTDFSKKTETAMAFTSVFRFFEEMMDKKYEADVANSLANRPPCTLPDFFIDHLNRVYGLKKLAQKALSQMMVSLKILSDQNHSYGKIICKLLQVFDPEPVPTTLALFITKARIDLNKLISSKKQGKKIKRLEEIHIIDAINLVHNLFENDKFSRTRTIVLLKPKLMSEEEFLLFRICNKIVRSGQTSEIVFFMFDVESQNEISMDQIYEGTKKCLEMFLTPNEQKVLEKIFGQKEGSLISRDFFCSKINLKTYLEKIKDESLTVSKWHFLDALIEVYKAVQLKDTVVLTSLFQNYKKVKVSQNEFYDMIYKLDSKILPDQYPLIYDEALMKNSDCSLDGVTLDAFIKTVFNRAIGKRGARDFSILYLGVRTEEQTIEEKQKNELIIEIPNDIRGKSPLPIYRKGSNTPVVSPVNKIVRRPSALNIDRSKSPTFRIQKQVSNSSSFDNPSTKSNAPKGDGQKTPRGNTPLDRHKTSN</sequence>
<proteinExistence type="predicted"/>
<protein>
    <submittedName>
        <fullName evidence="2">Uncharacterized protein</fullName>
    </submittedName>
</protein>
<feature type="region of interest" description="Disordered" evidence="1">
    <location>
        <begin position="573"/>
        <end position="622"/>
    </location>
</feature>
<keyword evidence="3" id="KW-1185">Reference proteome</keyword>
<dbReference type="Proteomes" id="UP000187209">
    <property type="component" value="Unassembled WGS sequence"/>
</dbReference>
<evidence type="ECO:0000256" key="1">
    <source>
        <dbReference type="SAM" id="MobiDB-lite"/>
    </source>
</evidence>
<evidence type="ECO:0000313" key="2">
    <source>
        <dbReference type="EMBL" id="OMJ93888.1"/>
    </source>
</evidence>
<gene>
    <name evidence="2" type="ORF">SteCoe_3083</name>
</gene>
<dbReference type="OrthoDB" id="194918at2759"/>
<organism evidence="2 3">
    <name type="scientific">Stentor coeruleus</name>
    <dbReference type="NCBI Taxonomy" id="5963"/>
    <lineage>
        <taxon>Eukaryota</taxon>
        <taxon>Sar</taxon>
        <taxon>Alveolata</taxon>
        <taxon>Ciliophora</taxon>
        <taxon>Postciliodesmatophora</taxon>
        <taxon>Heterotrichea</taxon>
        <taxon>Heterotrichida</taxon>
        <taxon>Stentoridae</taxon>
        <taxon>Stentor</taxon>
    </lineage>
</organism>
<dbReference type="EMBL" id="MPUH01000035">
    <property type="protein sequence ID" value="OMJ93888.1"/>
    <property type="molecule type" value="Genomic_DNA"/>
</dbReference>
<reference evidence="2 3" key="1">
    <citation type="submission" date="2016-11" db="EMBL/GenBank/DDBJ databases">
        <title>The macronuclear genome of Stentor coeruleus: a giant cell with tiny introns.</title>
        <authorList>
            <person name="Slabodnick M."/>
            <person name="Ruby J.G."/>
            <person name="Reiff S.B."/>
            <person name="Swart E.C."/>
            <person name="Gosai S."/>
            <person name="Prabakaran S."/>
            <person name="Witkowska E."/>
            <person name="Larue G.E."/>
            <person name="Fisher S."/>
            <person name="Freeman R.M."/>
            <person name="Gunawardena J."/>
            <person name="Chu W."/>
            <person name="Stover N.A."/>
            <person name="Gregory B.D."/>
            <person name="Nowacki M."/>
            <person name="Derisi J."/>
            <person name="Roy S.W."/>
            <person name="Marshall W.F."/>
            <person name="Sood P."/>
        </authorList>
    </citation>
    <scope>NUCLEOTIDE SEQUENCE [LARGE SCALE GENOMIC DNA]</scope>
    <source>
        <strain evidence="2">WM001</strain>
    </source>
</reference>
<name>A0A1R2CXZ4_9CILI</name>
<comment type="caution">
    <text evidence="2">The sequence shown here is derived from an EMBL/GenBank/DDBJ whole genome shotgun (WGS) entry which is preliminary data.</text>
</comment>
<dbReference type="AlphaFoldDB" id="A0A1R2CXZ4"/>
<feature type="compositionally biased region" description="Polar residues" evidence="1">
    <location>
        <begin position="576"/>
        <end position="599"/>
    </location>
</feature>
<evidence type="ECO:0000313" key="3">
    <source>
        <dbReference type="Proteomes" id="UP000187209"/>
    </source>
</evidence>
<accession>A0A1R2CXZ4</accession>